<evidence type="ECO:0000313" key="2">
    <source>
        <dbReference type="EMBL" id="SDK68915.1"/>
    </source>
</evidence>
<keyword evidence="3" id="KW-1185">Reference proteome</keyword>
<evidence type="ECO:0000313" key="3">
    <source>
        <dbReference type="Proteomes" id="UP000199050"/>
    </source>
</evidence>
<protein>
    <submittedName>
        <fullName evidence="2">Transposase</fullName>
    </submittedName>
</protein>
<dbReference type="EMBL" id="FNDX01000050">
    <property type="protein sequence ID" value="SDK68915.1"/>
    <property type="molecule type" value="Genomic_DNA"/>
</dbReference>
<gene>
    <name evidence="2" type="ORF">SAMN05216192_15031</name>
</gene>
<organism evidence="2 3">
    <name type="scientific">Paenibacillus typhae</name>
    <dbReference type="NCBI Taxonomy" id="1174501"/>
    <lineage>
        <taxon>Bacteria</taxon>
        <taxon>Bacillati</taxon>
        <taxon>Bacillota</taxon>
        <taxon>Bacilli</taxon>
        <taxon>Bacillales</taxon>
        <taxon>Paenibacillaceae</taxon>
        <taxon>Paenibacillus</taxon>
    </lineage>
</organism>
<accession>A0A1G9DYG0</accession>
<feature type="domain" description="Insertion element IS402-like" evidence="1">
    <location>
        <begin position="8"/>
        <end position="80"/>
    </location>
</feature>
<dbReference type="PANTHER" id="PTHR46637:SF1">
    <property type="entry name" value="BLL5188 PROTEIN"/>
    <property type="match status" value="1"/>
</dbReference>
<dbReference type="InterPro" id="IPR025161">
    <property type="entry name" value="IS402-like_dom"/>
</dbReference>
<sequence length="117" mass="13682">MSQRRYEISDEQWDQIKDMFPPYTTGRPSKLNERTMFNAFLWIARSGAAWRDLPEERYGSWKTVYSRFCKWRDSGLLVAIFQALQVEPDFENLSIDSTSVKAHQHSAGAKKTQTDTK</sequence>
<name>A0A1G9DYG0_9BACL</name>
<evidence type="ECO:0000259" key="1">
    <source>
        <dbReference type="Pfam" id="PF13340"/>
    </source>
</evidence>
<dbReference type="Proteomes" id="UP000199050">
    <property type="component" value="Unassembled WGS sequence"/>
</dbReference>
<reference evidence="3" key="1">
    <citation type="submission" date="2016-10" db="EMBL/GenBank/DDBJ databases">
        <authorList>
            <person name="Varghese N."/>
            <person name="Submissions S."/>
        </authorList>
    </citation>
    <scope>NUCLEOTIDE SEQUENCE [LARGE SCALE GENOMIC DNA]</scope>
    <source>
        <strain evidence="3">CGMCC 1.11012</strain>
    </source>
</reference>
<dbReference type="PANTHER" id="PTHR46637">
    <property type="entry name" value="TIS1421-TRANSPOSASE PROTEIN A"/>
    <property type="match status" value="1"/>
</dbReference>
<proteinExistence type="predicted"/>
<dbReference type="Pfam" id="PF13340">
    <property type="entry name" value="DUF4096"/>
    <property type="match status" value="1"/>
</dbReference>
<dbReference type="InterPro" id="IPR052909">
    <property type="entry name" value="Transposase_6_like"/>
</dbReference>
<dbReference type="NCBIfam" id="NF033580">
    <property type="entry name" value="transpos_IS5_3"/>
    <property type="match status" value="1"/>
</dbReference>
<dbReference type="AlphaFoldDB" id="A0A1G9DYG0"/>